<keyword evidence="2" id="KW-1185">Reference proteome</keyword>
<dbReference type="EMBL" id="FPAT01000006">
    <property type="protein sequence ID" value="SFT71158.1"/>
    <property type="molecule type" value="Genomic_DNA"/>
</dbReference>
<organism evidence="1 2">
    <name type="scientific">Actinopolyspora righensis</name>
    <dbReference type="NCBI Taxonomy" id="995060"/>
    <lineage>
        <taxon>Bacteria</taxon>
        <taxon>Bacillati</taxon>
        <taxon>Actinomycetota</taxon>
        <taxon>Actinomycetes</taxon>
        <taxon>Actinopolysporales</taxon>
        <taxon>Actinopolysporaceae</taxon>
        <taxon>Actinopolyspora</taxon>
        <taxon>Actinopolyspora alba group</taxon>
    </lineage>
</organism>
<evidence type="ECO:0000313" key="2">
    <source>
        <dbReference type="Proteomes" id="UP000199165"/>
    </source>
</evidence>
<evidence type="ECO:0008006" key="3">
    <source>
        <dbReference type="Google" id="ProtNLM"/>
    </source>
</evidence>
<dbReference type="STRING" id="995060.SAMN04487904_106116"/>
<gene>
    <name evidence="1" type="ORF">SAMN04487904_106116</name>
</gene>
<proteinExistence type="predicted"/>
<protein>
    <recommendedName>
        <fullName evidence="3">PE family protein</fullName>
    </recommendedName>
</protein>
<accession>A0A1I7A8C0</accession>
<reference evidence="2" key="1">
    <citation type="submission" date="2016-10" db="EMBL/GenBank/DDBJ databases">
        <authorList>
            <person name="Varghese N."/>
            <person name="Submissions S."/>
        </authorList>
    </citation>
    <scope>NUCLEOTIDE SEQUENCE [LARGE SCALE GENOMIC DNA]</scope>
    <source>
        <strain evidence="2">DSM 45501</strain>
    </source>
</reference>
<evidence type="ECO:0000313" key="1">
    <source>
        <dbReference type="EMBL" id="SFT71158.1"/>
    </source>
</evidence>
<dbReference type="RefSeq" id="WP_139235209.1">
    <property type="nucleotide sequence ID" value="NZ_FPAT01000006.1"/>
</dbReference>
<sequence length="111" mass="12291">MSQQNGFGVDHEKLREAIKELEVARDEAFDLSRQVLSSTPGELTAYDDTTQQARSVFEMRMNGSEGSLRSAAVAIQDKIQEKIDAYYAVLGEYDKADDNASVVQGNAERKS</sequence>
<dbReference type="AlphaFoldDB" id="A0A1I7A8C0"/>
<name>A0A1I7A8C0_9ACTN</name>
<dbReference type="Proteomes" id="UP000199165">
    <property type="component" value="Unassembled WGS sequence"/>
</dbReference>